<proteinExistence type="predicted"/>
<dbReference type="PROSITE" id="PS01081">
    <property type="entry name" value="HTH_TETR_1"/>
    <property type="match status" value="1"/>
</dbReference>
<dbReference type="InterPro" id="IPR050109">
    <property type="entry name" value="HTH-type_TetR-like_transc_reg"/>
</dbReference>
<comment type="caution">
    <text evidence="4">The sequence shown here is derived from an EMBL/GenBank/DDBJ whole genome shotgun (WGS) entry which is preliminary data.</text>
</comment>
<keyword evidence="1 2" id="KW-0238">DNA-binding</keyword>
<dbReference type="InterPro" id="IPR001647">
    <property type="entry name" value="HTH_TetR"/>
</dbReference>
<dbReference type="SUPFAM" id="SSF46689">
    <property type="entry name" value="Homeodomain-like"/>
    <property type="match status" value="1"/>
</dbReference>
<dbReference type="RefSeq" id="WP_194234616.1">
    <property type="nucleotide sequence ID" value="NZ_AP025343.1"/>
</dbReference>
<dbReference type="PRINTS" id="PR00455">
    <property type="entry name" value="HTHTETR"/>
</dbReference>
<evidence type="ECO:0000259" key="3">
    <source>
        <dbReference type="PROSITE" id="PS50977"/>
    </source>
</evidence>
<dbReference type="GO" id="GO:0045892">
    <property type="term" value="P:negative regulation of DNA-templated transcription"/>
    <property type="evidence" value="ECO:0007669"/>
    <property type="project" value="InterPro"/>
</dbReference>
<name>A0A919YF92_9BACL</name>
<feature type="DNA-binding region" description="H-T-H motif" evidence="2">
    <location>
        <begin position="32"/>
        <end position="51"/>
    </location>
</feature>
<dbReference type="InterPro" id="IPR023772">
    <property type="entry name" value="DNA-bd_HTH_TetR-type_CS"/>
</dbReference>
<dbReference type="Gene3D" id="1.10.357.10">
    <property type="entry name" value="Tetracycline Repressor, domain 2"/>
    <property type="match status" value="1"/>
</dbReference>
<dbReference type="Gene3D" id="1.10.10.60">
    <property type="entry name" value="Homeodomain-like"/>
    <property type="match status" value="1"/>
</dbReference>
<evidence type="ECO:0000313" key="5">
    <source>
        <dbReference type="Proteomes" id="UP000682811"/>
    </source>
</evidence>
<sequence>MNKKQLSSQQTKLKIADAARTLFGQKGYACTSIEDIVNATQISKGNIYYHFKNKEGLFLYLLEEWTREWTEQFQAKKALYHTVKEQMIALVEHFVMDGFHHPLTKATNEFYATELITSPNQDKVQEMMRLYLRNYEELLEAGMQKGEFKPDDARLLSIILEGTLAGIEFSANQMSFQEARELYLKAMNVFLYGISGTDRTSPADNSFCKY</sequence>
<reference evidence="4 5" key="1">
    <citation type="submission" date="2021-03" db="EMBL/GenBank/DDBJ databases">
        <title>Antimicrobial resistance genes in bacteria isolated from Japanese honey, and their potential for conferring macrolide and lincosamide resistance in the American foulbrood pathogen Paenibacillus larvae.</title>
        <authorList>
            <person name="Okamoto M."/>
            <person name="Kumagai M."/>
            <person name="Kanamori H."/>
            <person name="Takamatsu D."/>
        </authorList>
    </citation>
    <scope>NUCLEOTIDE SEQUENCE [LARGE SCALE GENOMIC DNA]</scope>
    <source>
        <strain evidence="4 5">J34TS1</strain>
    </source>
</reference>
<dbReference type="SUPFAM" id="SSF48498">
    <property type="entry name" value="Tetracyclin repressor-like, C-terminal domain"/>
    <property type="match status" value="1"/>
</dbReference>
<dbReference type="GO" id="GO:0003700">
    <property type="term" value="F:DNA-binding transcription factor activity"/>
    <property type="evidence" value="ECO:0007669"/>
    <property type="project" value="InterPro"/>
</dbReference>
<dbReference type="GO" id="GO:0000976">
    <property type="term" value="F:transcription cis-regulatory region binding"/>
    <property type="evidence" value="ECO:0007669"/>
    <property type="project" value="TreeGrafter"/>
</dbReference>
<gene>
    <name evidence="4" type="ORF">J34TS1_48820</name>
</gene>
<dbReference type="InterPro" id="IPR036271">
    <property type="entry name" value="Tet_transcr_reg_TetR-rel_C_sf"/>
</dbReference>
<dbReference type="EMBL" id="BORT01000028">
    <property type="protein sequence ID" value="GIO50117.1"/>
    <property type="molecule type" value="Genomic_DNA"/>
</dbReference>
<evidence type="ECO:0000256" key="1">
    <source>
        <dbReference type="ARBA" id="ARBA00023125"/>
    </source>
</evidence>
<dbReference type="InterPro" id="IPR013571">
    <property type="entry name" value="Tscrpt_reg_QacR_C"/>
</dbReference>
<accession>A0A919YF92</accession>
<dbReference type="Proteomes" id="UP000682811">
    <property type="component" value="Unassembled WGS sequence"/>
</dbReference>
<dbReference type="Pfam" id="PF08360">
    <property type="entry name" value="TetR_C_5"/>
    <property type="match status" value="1"/>
</dbReference>
<dbReference type="InterPro" id="IPR009057">
    <property type="entry name" value="Homeodomain-like_sf"/>
</dbReference>
<dbReference type="PANTHER" id="PTHR30055">
    <property type="entry name" value="HTH-TYPE TRANSCRIPTIONAL REGULATOR RUTR"/>
    <property type="match status" value="1"/>
</dbReference>
<evidence type="ECO:0000313" key="4">
    <source>
        <dbReference type="EMBL" id="GIO50117.1"/>
    </source>
</evidence>
<dbReference type="AlphaFoldDB" id="A0A919YF92"/>
<protein>
    <submittedName>
        <fullName evidence="4">TetR family transcriptional regulator</fullName>
    </submittedName>
</protein>
<dbReference type="Pfam" id="PF00440">
    <property type="entry name" value="TetR_N"/>
    <property type="match status" value="1"/>
</dbReference>
<dbReference type="PROSITE" id="PS50977">
    <property type="entry name" value="HTH_TETR_2"/>
    <property type="match status" value="1"/>
</dbReference>
<keyword evidence="5" id="KW-1185">Reference proteome</keyword>
<dbReference type="PANTHER" id="PTHR30055:SF211">
    <property type="entry name" value="TRANSCRIPTIONAL REGULATOR, TETR FAMILY"/>
    <property type="match status" value="1"/>
</dbReference>
<feature type="domain" description="HTH tetR-type" evidence="3">
    <location>
        <begin position="9"/>
        <end position="69"/>
    </location>
</feature>
<organism evidence="4 5">
    <name type="scientific">Paenibacillus azoreducens</name>
    <dbReference type="NCBI Taxonomy" id="116718"/>
    <lineage>
        <taxon>Bacteria</taxon>
        <taxon>Bacillati</taxon>
        <taxon>Bacillota</taxon>
        <taxon>Bacilli</taxon>
        <taxon>Bacillales</taxon>
        <taxon>Paenibacillaceae</taxon>
        <taxon>Paenibacillus</taxon>
    </lineage>
</organism>
<evidence type="ECO:0000256" key="2">
    <source>
        <dbReference type="PROSITE-ProRule" id="PRU00335"/>
    </source>
</evidence>